<sequence length="128" mass="13769">MTVVETIEGSGSKLVEDDDCATRWGNEGLHVLSTPSILGSMEKVCVDLMAPKLEPGEMTVGVDVQLAHLAPTPKGDTVTFEVVMRRDGRTIDVEFVATDSRGTVVSKGTHKRAIINKDRFLAKLAAMA</sequence>
<feature type="binding site" evidence="2">
    <location>
        <position position="61"/>
    </location>
    <ligand>
        <name>substrate</name>
    </ligand>
</feature>
<proteinExistence type="predicted"/>
<feature type="domain" description="Fluoroacetyl-CoA-specific thioesterase-like" evidence="3">
    <location>
        <begin position="15"/>
        <end position="118"/>
    </location>
</feature>
<evidence type="ECO:0000313" key="5">
    <source>
        <dbReference type="Proteomes" id="UP000192674"/>
    </source>
</evidence>
<gene>
    <name evidence="4" type="ORF">SAMN05661093_06246</name>
</gene>
<dbReference type="OrthoDB" id="6902891at2"/>
<keyword evidence="5" id="KW-1185">Reference proteome</keyword>
<dbReference type="PANTHER" id="PTHR36934:SF1">
    <property type="entry name" value="THIOESTERASE DOMAIN-CONTAINING PROTEIN"/>
    <property type="match status" value="1"/>
</dbReference>
<organism evidence="4 5">
    <name type="scientific">Kibdelosporangium aridum</name>
    <dbReference type="NCBI Taxonomy" id="2030"/>
    <lineage>
        <taxon>Bacteria</taxon>
        <taxon>Bacillati</taxon>
        <taxon>Actinomycetota</taxon>
        <taxon>Actinomycetes</taxon>
        <taxon>Pseudonocardiales</taxon>
        <taxon>Pseudonocardiaceae</taxon>
        <taxon>Kibdelosporangium</taxon>
    </lineage>
</organism>
<dbReference type="PANTHER" id="PTHR36934">
    <property type="entry name" value="BLR0278 PROTEIN"/>
    <property type="match status" value="1"/>
</dbReference>
<reference evidence="4 5" key="1">
    <citation type="submission" date="2017-04" db="EMBL/GenBank/DDBJ databases">
        <authorList>
            <person name="Afonso C.L."/>
            <person name="Miller P.J."/>
            <person name="Scott M.A."/>
            <person name="Spackman E."/>
            <person name="Goraichik I."/>
            <person name="Dimitrov K.M."/>
            <person name="Suarez D.L."/>
            <person name="Swayne D.E."/>
        </authorList>
    </citation>
    <scope>NUCLEOTIDE SEQUENCE [LARGE SCALE GENOMIC DNA]</scope>
    <source>
        <strain evidence="4 5">DSM 43828</strain>
    </source>
</reference>
<dbReference type="SUPFAM" id="SSF54637">
    <property type="entry name" value="Thioesterase/thiol ester dehydrase-isomerase"/>
    <property type="match status" value="1"/>
</dbReference>
<dbReference type="Proteomes" id="UP000192674">
    <property type="component" value="Unassembled WGS sequence"/>
</dbReference>
<feature type="active site" evidence="1">
    <location>
        <position position="34"/>
    </location>
</feature>
<dbReference type="InterPro" id="IPR054485">
    <property type="entry name" value="FlK-like_dom"/>
</dbReference>
<dbReference type="AlphaFoldDB" id="A0A1Y5XY62"/>
<dbReference type="Gene3D" id="3.10.129.10">
    <property type="entry name" value="Hotdog Thioesterase"/>
    <property type="match status" value="1"/>
</dbReference>
<feature type="active site" evidence="1">
    <location>
        <position position="42"/>
    </location>
</feature>
<protein>
    <submittedName>
        <fullName evidence="4">Predicted thioesterase</fullName>
    </submittedName>
</protein>
<feature type="binding site" evidence="2">
    <location>
        <position position="112"/>
    </location>
    <ligand>
        <name>substrate</name>
    </ligand>
</feature>
<dbReference type="PIRSF" id="PIRSF014972">
    <property type="entry name" value="FlK"/>
    <property type="match status" value="1"/>
</dbReference>
<name>A0A1Y5XY62_KIBAR</name>
<evidence type="ECO:0000256" key="1">
    <source>
        <dbReference type="PIRSR" id="PIRSR014972-1"/>
    </source>
</evidence>
<evidence type="ECO:0000313" key="4">
    <source>
        <dbReference type="EMBL" id="SMD20157.1"/>
    </source>
</evidence>
<dbReference type="RefSeq" id="WP_084430427.1">
    <property type="nucleotide sequence ID" value="NZ_FWXV01000006.1"/>
</dbReference>
<evidence type="ECO:0000259" key="3">
    <source>
        <dbReference type="Pfam" id="PF22636"/>
    </source>
</evidence>
<dbReference type="CDD" id="cd03440">
    <property type="entry name" value="hot_dog"/>
    <property type="match status" value="1"/>
</dbReference>
<dbReference type="InterPro" id="IPR025540">
    <property type="entry name" value="FlK"/>
</dbReference>
<evidence type="ECO:0000256" key="2">
    <source>
        <dbReference type="PIRSR" id="PIRSR014972-2"/>
    </source>
</evidence>
<dbReference type="InterPro" id="IPR029069">
    <property type="entry name" value="HotDog_dom_sf"/>
</dbReference>
<accession>A0A1Y5XY62</accession>
<dbReference type="EMBL" id="FWXV01000006">
    <property type="protein sequence ID" value="SMD20157.1"/>
    <property type="molecule type" value="Genomic_DNA"/>
</dbReference>
<feature type="binding site" evidence="2">
    <location>
        <position position="61"/>
    </location>
    <ligand>
        <name>CoA</name>
        <dbReference type="ChEBI" id="CHEBI:57287"/>
    </ligand>
</feature>
<dbReference type="Pfam" id="PF22636">
    <property type="entry name" value="FlK"/>
    <property type="match status" value="1"/>
</dbReference>
<feature type="active site" evidence="1">
    <location>
        <position position="68"/>
    </location>
</feature>